<keyword evidence="1 2" id="KW-0443">Lipid metabolism</keyword>
<dbReference type="InterPro" id="IPR016035">
    <property type="entry name" value="Acyl_Trfase/lysoPLipase"/>
</dbReference>
<dbReference type="AlphaFoldDB" id="A0A660L441"/>
<keyword evidence="2" id="KW-0378">Hydrolase</keyword>
<organism evidence="4 5">
    <name type="scientific">Solirubrobacter pauli</name>
    <dbReference type="NCBI Taxonomy" id="166793"/>
    <lineage>
        <taxon>Bacteria</taxon>
        <taxon>Bacillati</taxon>
        <taxon>Actinomycetota</taxon>
        <taxon>Thermoleophilia</taxon>
        <taxon>Solirubrobacterales</taxon>
        <taxon>Solirubrobacteraceae</taxon>
        <taxon>Solirubrobacter</taxon>
    </lineage>
</organism>
<dbReference type="InterPro" id="IPR002641">
    <property type="entry name" value="PNPLA_dom"/>
</dbReference>
<evidence type="ECO:0000256" key="1">
    <source>
        <dbReference type="ARBA" id="ARBA00023098"/>
    </source>
</evidence>
<keyword evidence="5" id="KW-1185">Reference proteome</keyword>
<dbReference type="PROSITE" id="PS51635">
    <property type="entry name" value="PNPLA"/>
    <property type="match status" value="1"/>
</dbReference>
<evidence type="ECO:0000259" key="3">
    <source>
        <dbReference type="PROSITE" id="PS51635"/>
    </source>
</evidence>
<evidence type="ECO:0000313" key="5">
    <source>
        <dbReference type="Proteomes" id="UP000278962"/>
    </source>
</evidence>
<name>A0A660L441_9ACTN</name>
<feature type="domain" description="PNPLA" evidence="3">
    <location>
        <begin position="10"/>
        <end position="216"/>
    </location>
</feature>
<keyword evidence="2" id="KW-0442">Lipid degradation</keyword>
<accession>A0A660L441</accession>
<sequence>MIDGLPDALVLGGGGTVGEAWLRGVLNGIEAGSQLDFRDCEYLVGTSAGSIVAATLAAGKRPDAGERAAREWARAVPDELDEVVAPRFAAVGKAARAAATPFANVALSVTAPAGRLARAAVLRRAPRPERSLAELGTHVDALGARFDGRLRISAVDRATGKRVMFGAPDAPRATVAEAVLASCSVPWIFAPVTIGEREYVDGGVWSLVNLDAVPAGRGSRVLVLVPTAGASIAALRTATSLALSREASALRGRGATVTTIVPDDASLKAMGPDLMDGSRAGAVATAGYAQGRRAAGA</sequence>
<dbReference type="GO" id="GO:0016042">
    <property type="term" value="P:lipid catabolic process"/>
    <property type="evidence" value="ECO:0007669"/>
    <property type="project" value="UniProtKB-UniRule"/>
</dbReference>
<proteinExistence type="predicted"/>
<feature type="active site" description="Proton acceptor" evidence="2">
    <location>
        <position position="201"/>
    </location>
</feature>
<dbReference type="GO" id="GO:0016787">
    <property type="term" value="F:hydrolase activity"/>
    <property type="evidence" value="ECO:0007669"/>
    <property type="project" value="UniProtKB-UniRule"/>
</dbReference>
<protein>
    <submittedName>
        <fullName evidence="4">NTE family protein</fullName>
    </submittedName>
</protein>
<dbReference type="Pfam" id="PF01734">
    <property type="entry name" value="Patatin"/>
    <property type="match status" value="1"/>
</dbReference>
<dbReference type="RefSeq" id="WP_170179484.1">
    <property type="nucleotide sequence ID" value="NZ_RBIL01000002.1"/>
</dbReference>
<feature type="active site" description="Nucleophile" evidence="2">
    <location>
        <position position="47"/>
    </location>
</feature>
<comment type="caution">
    <text evidence="2">Lacks conserved residue(s) required for the propagation of feature annotation.</text>
</comment>
<dbReference type="EMBL" id="RBIL01000002">
    <property type="protein sequence ID" value="RKQ87699.1"/>
    <property type="molecule type" value="Genomic_DNA"/>
</dbReference>
<dbReference type="Proteomes" id="UP000278962">
    <property type="component" value="Unassembled WGS sequence"/>
</dbReference>
<evidence type="ECO:0000256" key="2">
    <source>
        <dbReference type="PROSITE-ProRule" id="PRU01161"/>
    </source>
</evidence>
<gene>
    <name evidence="4" type="ORF">C8N24_5727</name>
</gene>
<reference evidence="4 5" key="1">
    <citation type="submission" date="2018-10" db="EMBL/GenBank/DDBJ databases">
        <title>Genomic Encyclopedia of Archaeal and Bacterial Type Strains, Phase II (KMG-II): from individual species to whole genera.</title>
        <authorList>
            <person name="Goeker M."/>
        </authorList>
    </citation>
    <scope>NUCLEOTIDE SEQUENCE [LARGE SCALE GENOMIC DNA]</scope>
    <source>
        <strain evidence="4 5">DSM 14954</strain>
    </source>
</reference>
<evidence type="ECO:0000313" key="4">
    <source>
        <dbReference type="EMBL" id="RKQ87699.1"/>
    </source>
</evidence>
<dbReference type="SUPFAM" id="SSF52151">
    <property type="entry name" value="FabD/lysophospholipase-like"/>
    <property type="match status" value="1"/>
</dbReference>
<comment type="caution">
    <text evidence="4">The sequence shown here is derived from an EMBL/GenBank/DDBJ whole genome shotgun (WGS) entry which is preliminary data.</text>
</comment>
<feature type="short sequence motif" description="GXSXG" evidence="2">
    <location>
        <begin position="45"/>
        <end position="49"/>
    </location>
</feature>
<feature type="short sequence motif" description="DGA/G" evidence="2">
    <location>
        <begin position="201"/>
        <end position="203"/>
    </location>
</feature>
<dbReference type="Gene3D" id="3.40.1090.10">
    <property type="entry name" value="Cytosolic phospholipase A2 catalytic domain"/>
    <property type="match status" value="2"/>
</dbReference>